<evidence type="ECO:0000313" key="6">
    <source>
        <dbReference type="EMBL" id="GIQ83146.1"/>
    </source>
</evidence>
<dbReference type="HAMAP" id="MF_00371">
    <property type="entry name" value="Ribosomal_eS27"/>
    <property type="match status" value="1"/>
</dbReference>
<dbReference type="GO" id="GO:0005840">
    <property type="term" value="C:ribosome"/>
    <property type="evidence" value="ECO:0007669"/>
    <property type="project" value="UniProtKB-KW"/>
</dbReference>
<dbReference type="EMBL" id="BDIP01000942">
    <property type="protein sequence ID" value="GIQ83146.1"/>
    <property type="molecule type" value="Genomic_DNA"/>
</dbReference>
<keyword evidence="4 6" id="KW-0689">Ribosomal protein</keyword>
<dbReference type="FunFam" id="2.20.25.100:FF:000001">
    <property type="entry name" value="40S ribosomal protein S27"/>
    <property type="match status" value="1"/>
</dbReference>
<dbReference type="InterPro" id="IPR000592">
    <property type="entry name" value="Ribosomal_eS27"/>
</dbReference>
<evidence type="ECO:0000256" key="5">
    <source>
        <dbReference type="ARBA" id="ARBA00023274"/>
    </source>
</evidence>
<dbReference type="AlphaFoldDB" id="A0A9K3CTZ6"/>
<dbReference type="InterPro" id="IPR011332">
    <property type="entry name" value="Ribosomal_zn-bd"/>
</dbReference>
<sequence>MNTDLLNPSPESEIRKHKLKRLVQGPNSFYMDVLCPDCAAITVVYSHATTQVVCAECGQVLCNPTGGRAKLVQGTHFRPKAN</sequence>
<evidence type="ECO:0000313" key="7">
    <source>
        <dbReference type="Proteomes" id="UP000265618"/>
    </source>
</evidence>
<comment type="similarity">
    <text evidence="2">Belongs to the eukaryotic ribosomal protein eS27 family.</text>
</comment>
<evidence type="ECO:0000256" key="3">
    <source>
        <dbReference type="ARBA" id="ARBA00022833"/>
    </source>
</evidence>
<keyword evidence="3" id="KW-0862">Zinc</keyword>
<dbReference type="Proteomes" id="UP000265618">
    <property type="component" value="Unassembled WGS sequence"/>
</dbReference>
<accession>A0A9K3CTZ6</accession>
<dbReference type="Gene3D" id="2.20.25.100">
    <property type="entry name" value="Zn-binding ribosomal proteins"/>
    <property type="match status" value="1"/>
</dbReference>
<dbReference type="PANTHER" id="PTHR11594">
    <property type="entry name" value="40S RIBOSOMAL PROTEIN S27"/>
    <property type="match status" value="1"/>
</dbReference>
<dbReference type="GO" id="GO:0006412">
    <property type="term" value="P:translation"/>
    <property type="evidence" value="ECO:0007669"/>
    <property type="project" value="InterPro"/>
</dbReference>
<proteinExistence type="inferred from homology"/>
<evidence type="ECO:0000256" key="2">
    <source>
        <dbReference type="ARBA" id="ARBA00010919"/>
    </source>
</evidence>
<evidence type="ECO:0000256" key="1">
    <source>
        <dbReference type="ARBA" id="ARBA00001947"/>
    </source>
</evidence>
<dbReference type="GO" id="GO:0003735">
    <property type="term" value="F:structural constituent of ribosome"/>
    <property type="evidence" value="ECO:0007669"/>
    <property type="project" value="InterPro"/>
</dbReference>
<dbReference type="InterPro" id="IPR023407">
    <property type="entry name" value="Ribosomal_eS27_Zn-bd_dom_sf"/>
</dbReference>
<name>A0A9K3CTZ6_9EUKA</name>
<dbReference type="SUPFAM" id="SSF57829">
    <property type="entry name" value="Zn-binding ribosomal proteins"/>
    <property type="match status" value="1"/>
</dbReference>
<keyword evidence="5" id="KW-0687">Ribonucleoprotein</keyword>
<dbReference type="OrthoDB" id="5567124at2759"/>
<evidence type="ECO:0000256" key="4">
    <source>
        <dbReference type="ARBA" id="ARBA00022980"/>
    </source>
</evidence>
<keyword evidence="7" id="KW-1185">Reference proteome</keyword>
<organism evidence="6 7">
    <name type="scientific">Kipferlia bialata</name>
    <dbReference type="NCBI Taxonomy" id="797122"/>
    <lineage>
        <taxon>Eukaryota</taxon>
        <taxon>Metamonada</taxon>
        <taxon>Carpediemonas-like organisms</taxon>
        <taxon>Kipferlia</taxon>
    </lineage>
</organism>
<comment type="caution">
    <text evidence="6">The sequence shown here is derived from an EMBL/GenBank/DDBJ whole genome shotgun (WGS) entry which is preliminary data.</text>
</comment>
<protein>
    <submittedName>
        <fullName evidence="6">Ribosomal protein S27e</fullName>
    </submittedName>
</protein>
<dbReference type="Pfam" id="PF01667">
    <property type="entry name" value="Ribosomal_S27e"/>
    <property type="match status" value="1"/>
</dbReference>
<reference evidence="6 7" key="1">
    <citation type="journal article" date="2018" name="PLoS ONE">
        <title>The draft genome of Kipferlia bialata reveals reductive genome evolution in fornicate parasites.</title>
        <authorList>
            <person name="Tanifuji G."/>
            <person name="Takabayashi S."/>
            <person name="Kume K."/>
            <person name="Takagi M."/>
            <person name="Nakayama T."/>
            <person name="Kamikawa R."/>
            <person name="Inagaki Y."/>
            <person name="Hashimoto T."/>
        </authorList>
    </citation>
    <scope>NUCLEOTIDE SEQUENCE [LARGE SCALE GENOMIC DNA]</scope>
    <source>
        <strain evidence="6">NY0173</strain>
    </source>
</reference>
<gene>
    <name evidence="6" type="ORF">KIPB_004418</name>
</gene>
<comment type="cofactor">
    <cofactor evidence="1">
        <name>Zn(2+)</name>
        <dbReference type="ChEBI" id="CHEBI:29105"/>
    </cofactor>
</comment>
<dbReference type="GO" id="GO:1990904">
    <property type="term" value="C:ribonucleoprotein complex"/>
    <property type="evidence" value="ECO:0007669"/>
    <property type="project" value="UniProtKB-KW"/>
</dbReference>